<feature type="domain" description="YdhG-like" evidence="1">
    <location>
        <begin position="20"/>
        <end position="110"/>
    </location>
</feature>
<dbReference type="SUPFAM" id="SSF159888">
    <property type="entry name" value="YdhG-like"/>
    <property type="match status" value="1"/>
</dbReference>
<comment type="caution">
    <text evidence="2">The sequence shown here is derived from an EMBL/GenBank/DDBJ whole genome shotgun (WGS) entry which is preliminary data.</text>
</comment>
<organism evidence="2 3">
    <name type="scientific">Dokdonella ginsengisoli</name>
    <dbReference type="NCBI Taxonomy" id="363846"/>
    <lineage>
        <taxon>Bacteria</taxon>
        <taxon>Pseudomonadati</taxon>
        <taxon>Pseudomonadota</taxon>
        <taxon>Gammaproteobacteria</taxon>
        <taxon>Lysobacterales</taxon>
        <taxon>Rhodanobacteraceae</taxon>
        <taxon>Dokdonella</taxon>
    </lineage>
</organism>
<dbReference type="EMBL" id="JBHSHD010000008">
    <property type="protein sequence ID" value="MFC4821114.1"/>
    <property type="molecule type" value="Genomic_DNA"/>
</dbReference>
<name>A0ABV9QWU7_9GAMM</name>
<sequence>MPTTDPRVDAYIANAQPFARPILERLRALVHETCPEVEETIKWSSPFFLYRGLFCHMAAFRQHCAFGFWKWKQVVGADGDDGAMGEFGRLATLSDLPSKKVLVGYLRKAMALNEAGVPAATHGRRASRKPPLDVPADLAAALQRDAKARATFDAFSPSHRREYVEWIVEARREETRAKRLAATLEWLAEGKPRNWKYQR</sequence>
<gene>
    <name evidence="2" type="ORF">ACFO6Q_12315</name>
</gene>
<proteinExistence type="predicted"/>
<reference evidence="3" key="1">
    <citation type="journal article" date="2019" name="Int. J. Syst. Evol. Microbiol.">
        <title>The Global Catalogue of Microorganisms (GCM) 10K type strain sequencing project: providing services to taxonomists for standard genome sequencing and annotation.</title>
        <authorList>
            <consortium name="The Broad Institute Genomics Platform"/>
            <consortium name="The Broad Institute Genome Sequencing Center for Infectious Disease"/>
            <person name="Wu L."/>
            <person name="Ma J."/>
        </authorList>
    </citation>
    <scope>NUCLEOTIDE SEQUENCE [LARGE SCALE GENOMIC DNA]</scope>
    <source>
        <strain evidence="3">CCUG 30340</strain>
    </source>
</reference>
<dbReference type="RefSeq" id="WP_380021398.1">
    <property type="nucleotide sequence ID" value="NZ_JBHSHD010000008.1"/>
</dbReference>
<keyword evidence="3" id="KW-1185">Reference proteome</keyword>
<evidence type="ECO:0000259" key="1">
    <source>
        <dbReference type="Pfam" id="PF08818"/>
    </source>
</evidence>
<dbReference type="Gene3D" id="3.90.1150.200">
    <property type="match status" value="1"/>
</dbReference>
<dbReference type="Pfam" id="PF13376">
    <property type="entry name" value="OmdA"/>
    <property type="match status" value="1"/>
</dbReference>
<evidence type="ECO:0000313" key="2">
    <source>
        <dbReference type="EMBL" id="MFC4821114.1"/>
    </source>
</evidence>
<dbReference type="InterPro" id="IPR014922">
    <property type="entry name" value="YdhG-like"/>
</dbReference>
<protein>
    <submittedName>
        <fullName evidence="2">YdeI family protein</fullName>
    </submittedName>
</protein>
<dbReference type="Pfam" id="PF08818">
    <property type="entry name" value="DUF1801"/>
    <property type="match status" value="1"/>
</dbReference>
<accession>A0ABV9QWU7</accession>
<dbReference type="Proteomes" id="UP001595886">
    <property type="component" value="Unassembled WGS sequence"/>
</dbReference>
<evidence type="ECO:0000313" key="3">
    <source>
        <dbReference type="Proteomes" id="UP001595886"/>
    </source>
</evidence>